<dbReference type="PANTHER" id="PTHR23011:SF28">
    <property type="entry name" value="CYCLIC NUCLEOTIDE-BINDING DOMAIN CONTAINING PROTEIN"/>
    <property type="match status" value="1"/>
</dbReference>
<accession>I3CC05</accession>
<evidence type="ECO:0000313" key="3">
    <source>
        <dbReference type="Proteomes" id="UP000005744"/>
    </source>
</evidence>
<dbReference type="InterPro" id="IPR000595">
    <property type="entry name" value="cNMP-bd_dom"/>
</dbReference>
<gene>
    <name evidence="2" type="ORF">BegalDRAFT_0226</name>
</gene>
<dbReference type="AlphaFoldDB" id="I3CC05"/>
<evidence type="ECO:0000259" key="1">
    <source>
        <dbReference type="PROSITE" id="PS50042"/>
    </source>
</evidence>
<dbReference type="EMBL" id="JH600070">
    <property type="protein sequence ID" value="EIJ41148.1"/>
    <property type="molecule type" value="Genomic_DNA"/>
</dbReference>
<dbReference type="STRING" id="395493.BegalDRAFT_0226"/>
<proteinExistence type="predicted"/>
<dbReference type="CDD" id="cd00038">
    <property type="entry name" value="CAP_ED"/>
    <property type="match status" value="1"/>
</dbReference>
<dbReference type="SMART" id="SM00100">
    <property type="entry name" value="cNMP"/>
    <property type="match status" value="1"/>
</dbReference>
<dbReference type="OrthoDB" id="6881322at2"/>
<dbReference type="PROSITE" id="PS50042">
    <property type="entry name" value="CNMP_BINDING_3"/>
    <property type="match status" value="1"/>
</dbReference>
<dbReference type="Gene3D" id="2.60.120.10">
    <property type="entry name" value="Jelly Rolls"/>
    <property type="match status" value="1"/>
</dbReference>
<reference evidence="2 3" key="1">
    <citation type="submission" date="2011-11" db="EMBL/GenBank/DDBJ databases">
        <title>Improved High-Quality Draft sequence of Beggiatoa alba B18lD.</title>
        <authorList>
            <consortium name="US DOE Joint Genome Institute"/>
            <person name="Lucas S."/>
            <person name="Han J."/>
            <person name="Lapidus A."/>
            <person name="Cheng J.-F."/>
            <person name="Goodwin L."/>
            <person name="Pitluck S."/>
            <person name="Peters L."/>
            <person name="Mikhailova N."/>
            <person name="Held B."/>
            <person name="Detter J.C."/>
            <person name="Han C."/>
            <person name="Tapia R."/>
            <person name="Land M."/>
            <person name="Hauser L."/>
            <person name="Kyrpides N."/>
            <person name="Ivanova N."/>
            <person name="Pagani I."/>
            <person name="Samuel K."/>
            <person name="Teske A."/>
            <person name="Mueller J."/>
            <person name="Woyke T."/>
        </authorList>
    </citation>
    <scope>NUCLEOTIDE SEQUENCE [LARGE SCALE GENOMIC DNA]</scope>
    <source>
        <strain evidence="2 3">B18LD</strain>
    </source>
</reference>
<dbReference type="RefSeq" id="WP_002682803.1">
    <property type="nucleotide sequence ID" value="NZ_JH600070.1"/>
</dbReference>
<protein>
    <submittedName>
        <fullName evidence="2">Cyclic nucleotide-binding protein</fullName>
    </submittedName>
</protein>
<evidence type="ECO:0000313" key="2">
    <source>
        <dbReference type="EMBL" id="EIJ41148.1"/>
    </source>
</evidence>
<name>I3CC05_9GAMM</name>
<organism evidence="2 3">
    <name type="scientific">Beggiatoa alba B18LD</name>
    <dbReference type="NCBI Taxonomy" id="395493"/>
    <lineage>
        <taxon>Bacteria</taxon>
        <taxon>Pseudomonadati</taxon>
        <taxon>Pseudomonadota</taxon>
        <taxon>Gammaproteobacteria</taxon>
        <taxon>Thiotrichales</taxon>
        <taxon>Thiotrichaceae</taxon>
        <taxon>Beggiatoa</taxon>
    </lineage>
</organism>
<sequence length="157" mass="18140">MSKEIFTVLSLCPLFHQLDAKQIFYIARFFKQQLYRKGTLVLQEGQKVEELYIISQGTWDVFLPKDVEIPREHDVHLGTLSRCALLGEYAFIDQCLASASVRAIEDAALLCISRENFEKVISDDRVGKVIYKNLLLALISRLRKQNDEKDLMNLLDF</sequence>
<dbReference type="InterPro" id="IPR014710">
    <property type="entry name" value="RmlC-like_jellyroll"/>
</dbReference>
<dbReference type="Pfam" id="PF00027">
    <property type="entry name" value="cNMP_binding"/>
    <property type="match status" value="1"/>
</dbReference>
<dbReference type="HOGENOM" id="CLU_075053_16_0_6"/>
<dbReference type="Proteomes" id="UP000005744">
    <property type="component" value="Unassembled WGS sequence"/>
</dbReference>
<dbReference type="InterPro" id="IPR018490">
    <property type="entry name" value="cNMP-bd_dom_sf"/>
</dbReference>
<feature type="domain" description="Cyclic nucleotide-binding" evidence="1">
    <location>
        <begin position="14"/>
        <end position="121"/>
    </location>
</feature>
<keyword evidence="3" id="KW-1185">Reference proteome</keyword>
<dbReference type="eggNOG" id="COG0664">
    <property type="taxonomic scope" value="Bacteria"/>
</dbReference>
<dbReference type="SUPFAM" id="SSF51206">
    <property type="entry name" value="cAMP-binding domain-like"/>
    <property type="match status" value="1"/>
</dbReference>
<dbReference type="PANTHER" id="PTHR23011">
    <property type="entry name" value="CYCLIC NUCLEOTIDE-BINDING DOMAIN CONTAINING PROTEIN"/>
    <property type="match status" value="1"/>
</dbReference>